<keyword evidence="5 7" id="KW-1133">Transmembrane helix</keyword>
<feature type="transmembrane region" description="Helical" evidence="7">
    <location>
        <begin position="385"/>
        <end position="403"/>
    </location>
</feature>
<evidence type="ECO:0000256" key="6">
    <source>
        <dbReference type="ARBA" id="ARBA00023136"/>
    </source>
</evidence>
<name>E4WZ20_OIKDI</name>
<feature type="transmembrane region" description="Helical" evidence="7">
    <location>
        <begin position="297"/>
        <end position="318"/>
    </location>
</feature>
<keyword evidence="4 7" id="KW-0812">Transmembrane</keyword>
<feature type="transmembrane region" description="Helical" evidence="7">
    <location>
        <begin position="476"/>
        <end position="494"/>
    </location>
</feature>
<comment type="subcellular location">
    <subcellularLocation>
        <location evidence="1">Cell membrane</location>
        <topology evidence="1">Multi-pass membrane protein</topology>
    </subcellularLocation>
</comment>
<evidence type="ECO:0000256" key="5">
    <source>
        <dbReference type="ARBA" id="ARBA00022989"/>
    </source>
</evidence>
<dbReference type="InParanoid" id="E4WZ20"/>
<keyword evidence="3" id="KW-1003">Cell membrane</keyword>
<organism evidence="8">
    <name type="scientific">Oikopleura dioica</name>
    <name type="common">Tunicate</name>
    <dbReference type="NCBI Taxonomy" id="34765"/>
    <lineage>
        <taxon>Eukaryota</taxon>
        <taxon>Metazoa</taxon>
        <taxon>Chordata</taxon>
        <taxon>Tunicata</taxon>
        <taxon>Appendicularia</taxon>
        <taxon>Copelata</taxon>
        <taxon>Oikopleuridae</taxon>
        <taxon>Oikopleura</taxon>
    </lineage>
</organism>
<dbReference type="Proteomes" id="UP000001307">
    <property type="component" value="Unassembled WGS sequence"/>
</dbReference>
<dbReference type="GO" id="GO:0005886">
    <property type="term" value="C:plasma membrane"/>
    <property type="evidence" value="ECO:0007669"/>
    <property type="project" value="UniProtKB-SubCell"/>
</dbReference>
<evidence type="ECO:0008006" key="10">
    <source>
        <dbReference type="Google" id="ProtNLM"/>
    </source>
</evidence>
<evidence type="ECO:0000313" key="8">
    <source>
        <dbReference type="EMBL" id="CBY22415.1"/>
    </source>
</evidence>
<evidence type="ECO:0000313" key="9">
    <source>
        <dbReference type="Proteomes" id="UP000001307"/>
    </source>
</evidence>
<evidence type="ECO:0000256" key="2">
    <source>
        <dbReference type="ARBA" id="ARBA00005542"/>
    </source>
</evidence>
<accession>E4WZ20</accession>
<evidence type="ECO:0000256" key="4">
    <source>
        <dbReference type="ARBA" id="ARBA00022692"/>
    </source>
</evidence>
<dbReference type="EMBL" id="FN653019">
    <property type="protein sequence ID" value="CBY22415.1"/>
    <property type="molecule type" value="Genomic_DNA"/>
</dbReference>
<keyword evidence="6 7" id="KW-0472">Membrane</keyword>
<dbReference type="Pfam" id="PF12036">
    <property type="entry name" value="DUF3522"/>
    <property type="match status" value="1"/>
</dbReference>
<keyword evidence="9" id="KW-1185">Reference proteome</keyword>
<dbReference type="OrthoDB" id="69646at2759"/>
<feature type="transmembrane region" description="Helical" evidence="7">
    <location>
        <begin position="441"/>
        <end position="464"/>
    </location>
</feature>
<protein>
    <recommendedName>
        <fullName evidence="10">EGF-like domain-containing protein</fullName>
    </recommendedName>
</protein>
<dbReference type="PANTHER" id="PTHR14319:SF3">
    <property type="entry name" value="TRANSMEMBRANE PROTEIN-LIKE PROTEIN"/>
    <property type="match status" value="1"/>
</dbReference>
<evidence type="ECO:0000256" key="7">
    <source>
        <dbReference type="SAM" id="Phobius"/>
    </source>
</evidence>
<dbReference type="AlphaFoldDB" id="E4WZ20"/>
<dbReference type="PANTHER" id="PTHR14319">
    <property type="entry name" value="FIVE-SPAN TRANSMEMBRANE PROTEIN M83"/>
    <property type="match status" value="1"/>
</dbReference>
<comment type="similarity">
    <text evidence="2">Belongs to the TMEM8 family.</text>
</comment>
<feature type="transmembrane region" description="Helical" evidence="7">
    <location>
        <begin position="409"/>
        <end position="429"/>
    </location>
</feature>
<reference evidence="8" key="1">
    <citation type="journal article" date="2010" name="Science">
        <title>Plasticity of animal genome architecture unmasked by rapid evolution of a pelagic tunicate.</title>
        <authorList>
            <person name="Denoeud F."/>
            <person name="Henriet S."/>
            <person name="Mungpakdee S."/>
            <person name="Aury J.M."/>
            <person name="Da Silva C."/>
            <person name="Brinkmann H."/>
            <person name="Mikhaleva J."/>
            <person name="Olsen L.C."/>
            <person name="Jubin C."/>
            <person name="Canestro C."/>
            <person name="Bouquet J.M."/>
            <person name="Danks G."/>
            <person name="Poulain J."/>
            <person name="Campsteijn C."/>
            <person name="Adamski M."/>
            <person name="Cross I."/>
            <person name="Yadetie F."/>
            <person name="Muffato M."/>
            <person name="Louis A."/>
            <person name="Butcher S."/>
            <person name="Tsagkogeorga G."/>
            <person name="Konrad A."/>
            <person name="Singh S."/>
            <person name="Jensen M.F."/>
            <person name="Cong E.H."/>
            <person name="Eikeseth-Otteraa H."/>
            <person name="Noel B."/>
            <person name="Anthouard V."/>
            <person name="Porcel B.M."/>
            <person name="Kachouri-Lafond R."/>
            <person name="Nishino A."/>
            <person name="Ugolini M."/>
            <person name="Chourrout P."/>
            <person name="Nishida H."/>
            <person name="Aasland R."/>
            <person name="Huzurbazar S."/>
            <person name="Westhof E."/>
            <person name="Delsuc F."/>
            <person name="Lehrach H."/>
            <person name="Reinhardt R."/>
            <person name="Weissenbach J."/>
            <person name="Roy S.W."/>
            <person name="Artiguenave F."/>
            <person name="Postlethwait J.H."/>
            <person name="Manak J.R."/>
            <person name="Thompson E.M."/>
            <person name="Jaillon O."/>
            <person name="Du Pasquier L."/>
            <person name="Boudinot P."/>
            <person name="Liberles D.A."/>
            <person name="Volff J.N."/>
            <person name="Philippe H."/>
            <person name="Lenhard B."/>
            <person name="Roest Crollius H."/>
            <person name="Wincker P."/>
            <person name="Chourrout D."/>
        </authorList>
    </citation>
    <scope>NUCLEOTIDE SEQUENCE [LARGE SCALE GENOMIC DNA]</scope>
</reference>
<gene>
    <name evidence="8" type="ORF">GSOID_T00013166001</name>
</gene>
<proteinExistence type="inferred from homology"/>
<sequence length="525" mass="58561">MNTGSPVLAEKYYENGEENFFPAPKPWFTDDFDLKQLNANSEVGNMKNISIDLSGFKGNQFLTVWAEEAELEKSTKREIQDKWGLSTSCQKTIQFNLTSEAIQLENETGNQNVTDAVSIISTDGFQPLSKKYIETHSAIFYNNVSAPNDGVKVSCDEEFYFKIDEVFDVGGTVSILAANSSYSVCLNQTPDESCPEDVTIESGKALYVSLPAPGIWFLRASDSSCRNGTLDSGIIGAGLNVTLTGCPGNCGEEDGRGNCKTYFTEGAVLLSTCKCKAGYKGVACSDPSQAMEVSTQLLELLLLTLSNLFFLPAIFIAVHRRYWQEAFLFTIAMGCSTMYHACDQFSTQKYYCIAEYDTLQFSDFVASTAAIWATVLCVADLPDRWVSFLHTVGMFCFAIGAHFNRFSGWLYATPIVVGLVIILFHWCYQCKQRRDCYPPKSAWWCHILPGCLFAAGGFLAKLVFEKEGHHPDGNYFWTHTLWHSCIGLSCAFLLPSINYEADKLYNPDPNLISYYKSFDEPHFEP</sequence>
<evidence type="ECO:0000256" key="1">
    <source>
        <dbReference type="ARBA" id="ARBA00004651"/>
    </source>
</evidence>
<dbReference type="InterPro" id="IPR021910">
    <property type="entry name" value="NGX6/PGAP6/MYMK"/>
</dbReference>
<evidence type="ECO:0000256" key="3">
    <source>
        <dbReference type="ARBA" id="ARBA00022475"/>
    </source>
</evidence>